<sequence>MLSTRHLMSMDDLTLEDIATILDRADTHRELNATSAAAKKHGSLRGYTIVNLFLEPSTRTRTSFEIAGKRLGADVINISGSASSIVKGESLVDTALTLDAMDTDMVVVRARAAGTPQVMRRNIRGSVVNAGDGKHEHPTQALLDLHTMRTSFGHIEGLRVAIVGDIAHSRVVGSLARVLNRMGASVVVAGPPAFMPARPDVLGVEVARSIDEALAGADVVYLLRIQLERLGSLQLLPSLREYARFWGMDERRVASLAPHTILMHPGPMNRGVEVTSEVADAVASRINDQVNSGVAVRMAVMELLLANREDLPAQPVKELLNA</sequence>
<dbReference type="InterPro" id="IPR036901">
    <property type="entry name" value="Asp/Orn_carbamoylTrfase_sf"/>
</dbReference>
<protein>
    <recommendedName>
        <fullName evidence="7">Aspartate carbamoyltransferase</fullName>
        <ecNumber evidence="7">2.1.3.2</ecNumber>
    </recommendedName>
    <alternativeName>
        <fullName evidence="7">Aspartate transcarbamylase</fullName>
        <shortName evidence="7">ATCase</shortName>
    </alternativeName>
</protein>
<keyword evidence="3 7" id="KW-0808">Transferase</keyword>
<reference evidence="10 11" key="1">
    <citation type="submission" date="2020-10" db="EMBL/GenBank/DDBJ databases">
        <title>Trueperella pecoris sp. nov. isolated from bovine and porcine specimens.</title>
        <authorList>
            <person name="Schoenecker L."/>
            <person name="Schnydrig P."/>
            <person name="Brodard I."/>
            <person name="Thomann A."/>
            <person name="Hemphill A."/>
            <person name="Rodriguez-Campos S."/>
            <person name="Perreten V."/>
            <person name="Jores J."/>
            <person name="Kittl S."/>
        </authorList>
    </citation>
    <scope>NUCLEOTIDE SEQUENCE [LARGE SCALE GENOMIC DNA]</scope>
    <source>
        <strain evidence="10 11">15A0121</strain>
    </source>
</reference>
<evidence type="ECO:0000259" key="8">
    <source>
        <dbReference type="Pfam" id="PF00185"/>
    </source>
</evidence>
<dbReference type="InterPro" id="IPR006131">
    <property type="entry name" value="Asp_carbamoyltransf_Asp/Orn-bd"/>
</dbReference>
<feature type="binding site" evidence="7">
    <location>
        <position position="59"/>
    </location>
    <ligand>
        <name>carbamoyl phosphate</name>
        <dbReference type="ChEBI" id="CHEBI:58228"/>
    </ligand>
</feature>
<dbReference type="NCBIfam" id="NF002032">
    <property type="entry name" value="PRK00856.1"/>
    <property type="match status" value="1"/>
</dbReference>
<evidence type="ECO:0000256" key="6">
    <source>
        <dbReference type="ARBA" id="ARBA00048859"/>
    </source>
</evidence>
<evidence type="ECO:0000256" key="5">
    <source>
        <dbReference type="ARBA" id="ARBA00043884"/>
    </source>
</evidence>
<dbReference type="PANTHER" id="PTHR45753">
    <property type="entry name" value="ORNITHINE CARBAMOYLTRANSFERASE, MITOCHONDRIAL"/>
    <property type="match status" value="1"/>
</dbReference>
<dbReference type="PANTHER" id="PTHR45753:SF6">
    <property type="entry name" value="ASPARTATE CARBAMOYLTRANSFERASE"/>
    <property type="match status" value="1"/>
</dbReference>
<dbReference type="Pfam" id="PF00185">
    <property type="entry name" value="OTCace"/>
    <property type="match status" value="1"/>
</dbReference>
<comment type="function">
    <text evidence="5 7">Catalyzes the condensation of carbamoyl phosphate and aspartate to form carbamoyl aspartate and inorganic phosphate, the committed step in the de novo pyrimidine nucleotide biosynthesis pathway.</text>
</comment>
<dbReference type="GO" id="GO:0004070">
    <property type="term" value="F:aspartate carbamoyltransferase activity"/>
    <property type="evidence" value="ECO:0007669"/>
    <property type="project" value="UniProtKB-UniRule"/>
</dbReference>
<feature type="domain" description="Aspartate/ornithine carbamoyltransferase Asp/Orn-binding" evidence="8">
    <location>
        <begin position="156"/>
        <end position="303"/>
    </location>
</feature>
<evidence type="ECO:0000256" key="2">
    <source>
        <dbReference type="ARBA" id="ARBA00008896"/>
    </source>
</evidence>
<proteinExistence type="inferred from homology"/>
<feature type="domain" description="Aspartate/ornithine carbamoyltransferase carbamoyl-P binding" evidence="9">
    <location>
        <begin position="5"/>
        <end position="149"/>
    </location>
</feature>
<dbReference type="EMBL" id="CP063213">
    <property type="protein sequence ID" value="QOR46582.1"/>
    <property type="molecule type" value="Genomic_DNA"/>
</dbReference>
<dbReference type="SUPFAM" id="SSF53671">
    <property type="entry name" value="Aspartate/ornithine carbamoyltransferase"/>
    <property type="match status" value="1"/>
</dbReference>
<evidence type="ECO:0000256" key="4">
    <source>
        <dbReference type="ARBA" id="ARBA00022975"/>
    </source>
</evidence>
<keyword evidence="4 7" id="KW-0665">Pyrimidine biosynthesis</keyword>
<feature type="binding site" evidence="7">
    <location>
        <position position="170"/>
    </location>
    <ligand>
        <name>L-aspartate</name>
        <dbReference type="ChEBI" id="CHEBI:29991"/>
    </ligand>
</feature>
<feature type="binding site" evidence="7">
    <location>
        <position position="224"/>
    </location>
    <ligand>
        <name>L-aspartate</name>
        <dbReference type="ChEBI" id="CHEBI:29991"/>
    </ligand>
</feature>
<evidence type="ECO:0000256" key="7">
    <source>
        <dbReference type="HAMAP-Rule" id="MF_00001"/>
    </source>
</evidence>
<feature type="binding site" evidence="7">
    <location>
        <position position="87"/>
    </location>
    <ligand>
        <name>L-aspartate</name>
        <dbReference type="ChEBI" id="CHEBI:29991"/>
    </ligand>
</feature>
<feature type="binding site" evidence="7">
    <location>
        <position position="60"/>
    </location>
    <ligand>
        <name>carbamoyl phosphate</name>
        <dbReference type="ChEBI" id="CHEBI:58228"/>
    </ligand>
</feature>
<name>A0A7M1QWV7_9ACTO</name>
<dbReference type="UniPathway" id="UPA00070">
    <property type="reaction ID" value="UER00116"/>
</dbReference>
<comment type="similarity">
    <text evidence="2 7">Belongs to the aspartate/ornithine carbamoyltransferase superfamily. ATCase family.</text>
</comment>
<evidence type="ECO:0000313" key="10">
    <source>
        <dbReference type="EMBL" id="QOR46582.1"/>
    </source>
</evidence>
<gene>
    <name evidence="7" type="primary">pyrB</name>
    <name evidence="10" type="ORF">INS88_01080</name>
</gene>
<dbReference type="GO" id="GO:0044205">
    <property type="term" value="P:'de novo' UMP biosynthetic process"/>
    <property type="evidence" value="ECO:0007669"/>
    <property type="project" value="UniProtKB-UniRule"/>
</dbReference>
<dbReference type="Gene3D" id="3.40.50.1370">
    <property type="entry name" value="Aspartate/ornithine carbamoyltransferase"/>
    <property type="match status" value="2"/>
</dbReference>
<feature type="binding site" evidence="7">
    <location>
        <position position="140"/>
    </location>
    <ligand>
        <name>carbamoyl phosphate</name>
        <dbReference type="ChEBI" id="CHEBI:58228"/>
    </ligand>
</feature>
<feature type="binding site" evidence="7">
    <location>
        <position position="266"/>
    </location>
    <ligand>
        <name>carbamoyl phosphate</name>
        <dbReference type="ChEBI" id="CHEBI:58228"/>
    </ligand>
</feature>
<dbReference type="HAMAP" id="MF_00001">
    <property type="entry name" value="Asp_carb_tr"/>
    <property type="match status" value="1"/>
</dbReference>
<dbReference type="InterPro" id="IPR006130">
    <property type="entry name" value="Asp/Orn_carbamoylTrfase"/>
</dbReference>
<dbReference type="PRINTS" id="PR00100">
    <property type="entry name" value="AOTCASE"/>
</dbReference>
<accession>A0A7M1QWV7</accession>
<evidence type="ECO:0000256" key="1">
    <source>
        <dbReference type="ARBA" id="ARBA00004852"/>
    </source>
</evidence>
<dbReference type="Proteomes" id="UP000595053">
    <property type="component" value="Chromosome"/>
</dbReference>
<dbReference type="PRINTS" id="PR00101">
    <property type="entry name" value="ATCASE"/>
</dbReference>
<keyword evidence="11" id="KW-1185">Reference proteome</keyword>
<evidence type="ECO:0000313" key="11">
    <source>
        <dbReference type="Proteomes" id="UP000595053"/>
    </source>
</evidence>
<dbReference type="GO" id="GO:0006520">
    <property type="term" value="P:amino acid metabolic process"/>
    <property type="evidence" value="ECO:0007669"/>
    <property type="project" value="InterPro"/>
</dbReference>
<dbReference type="GO" id="GO:0016597">
    <property type="term" value="F:amino acid binding"/>
    <property type="evidence" value="ECO:0007669"/>
    <property type="project" value="InterPro"/>
</dbReference>
<comment type="pathway">
    <text evidence="1 7">Pyrimidine metabolism; UMP biosynthesis via de novo pathway; (S)-dihydroorotate from bicarbonate: step 2/3.</text>
</comment>
<dbReference type="InterPro" id="IPR006132">
    <property type="entry name" value="Asp/Orn_carbamoyltranf_P-bd"/>
</dbReference>
<comment type="subunit">
    <text evidence="7">Heterododecamer (2C3:3R2) of six catalytic PyrB chains organized as two trimers (C3), and six regulatory PyrI chains organized as three dimers (R2).</text>
</comment>
<dbReference type="GO" id="GO:0005829">
    <property type="term" value="C:cytosol"/>
    <property type="evidence" value="ECO:0007669"/>
    <property type="project" value="TreeGrafter"/>
</dbReference>
<feature type="binding site" evidence="7">
    <location>
        <position position="109"/>
    </location>
    <ligand>
        <name>carbamoyl phosphate</name>
        <dbReference type="ChEBI" id="CHEBI:58228"/>
    </ligand>
</feature>
<dbReference type="EC" id="2.1.3.2" evidence="7"/>
<organism evidence="10 11">
    <name type="scientific">Trueperella pecoris</name>
    <dbReference type="NCBI Taxonomy" id="2733571"/>
    <lineage>
        <taxon>Bacteria</taxon>
        <taxon>Bacillati</taxon>
        <taxon>Actinomycetota</taxon>
        <taxon>Actinomycetes</taxon>
        <taxon>Actinomycetales</taxon>
        <taxon>Actinomycetaceae</taxon>
        <taxon>Trueperella</taxon>
    </lineage>
</organism>
<feature type="binding site" evidence="7">
    <location>
        <position position="267"/>
    </location>
    <ligand>
        <name>carbamoyl phosphate</name>
        <dbReference type="ChEBI" id="CHEBI:58228"/>
    </ligand>
</feature>
<comment type="catalytic activity">
    <reaction evidence="6 7">
        <text>carbamoyl phosphate + L-aspartate = N-carbamoyl-L-aspartate + phosphate + H(+)</text>
        <dbReference type="Rhea" id="RHEA:20013"/>
        <dbReference type="ChEBI" id="CHEBI:15378"/>
        <dbReference type="ChEBI" id="CHEBI:29991"/>
        <dbReference type="ChEBI" id="CHEBI:32814"/>
        <dbReference type="ChEBI" id="CHEBI:43474"/>
        <dbReference type="ChEBI" id="CHEBI:58228"/>
        <dbReference type="EC" id="2.1.3.2"/>
    </reaction>
</comment>
<dbReference type="AlphaFoldDB" id="A0A7M1QWV7"/>
<dbReference type="Pfam" id="PF02729">
    <property type="entry name" value="OTCace_N"/>
    <property type="match status" value="1"/>
</dbReference>
<dbReference type="InterPro" id="IPR002082">
    <property type="entry name" value="Asp_carbamoyltransf"/>
</dbReference>
<dbReference type="NCBIfam" id="TIGR00670">
    <property type="entry name" value="asp_carb_tr"/>
    <property type="match status" value="1"/>
</dbReference>
<evidence type="ECO:0000259" key="9">
    <source>
        <dbReference type="Pfam" id="PF02729"/>
    </source>
</evidence>
<feature type="binding site" evidence="7">
    <location>
        <position position="137"/>
    </location>
    <ligand>
        <name>carbamoyl phosphate</name>
        <dbReference type="ChEBI" id="CHEBI:58228"/>
    </ligand>
</feature>
<dbReference type="GO" id="GO:0006207">
    <property type="term" value="P:'de novo' pyrimidine nucleobase biosynthetic process"/>
    <property type="evidence" value="ECO:0007669"/>
    <property type="project" value="InterPro"/>
</dbReference>
<dbReference type="PROSITE" id="PS00097">
    <property type="entry name" value="CARBAMOYLTRANSFERASE"/>
    <property type="match status" value="1"/>
</dbReference>
<evidence type="ECO:0000256" key="3">
    <source>
        <dbReference type="ARBA" id="ARBA00022679"/>
    </source>
</evidence>